<dbReference type="SUPFAM" id="SSF46785">
    <property type="entry name" value="Winged helix' DNA-binding domain"/>
    <property type="match status" value="1"/>
</dbReference>
<dbReference type="Gene3D" id="1.10.10.10">
    <property type="entry name" value="Winged helix-like DNA-binding domain superfamily/Winged helix DNA-binding domain"/>
    <property type="match status" value="1"/>
</dbReference>
<dbReference type="Pfam" id="PF00480">
    <property type="entry name" value="ROK"/>
    <property type="match status" value="1"/>
</dbReference>
<proteinExistence type="inferred from homology"/>
<keyword evidence="2" id="KW-0418">Kinase</keyword>
<comment type="similarity">
    <text evidence="1">Belongs to the ROK (NagC/XylR) family.</text>
</comment>
<dbReference type="STRING" id="630515.SAMN04489812_4668"/>
<dbReference type="PANTHER" id="PTHR18964:SF173">
    <property type="entry name" value="GLUCOKINASE"/>
    <property type="match status" value="1"/>
</dbReference>
<protein>
    <submittedName>
        <fullName evidence="2">Sugar kinase of the NBD/HSP70 family, may contain an N-terminal HTH domain</fullName>
    </submittedName>
</protein>
<evidence type="ECO:0000313" key="3">
    <source>
        <dbReference type="Proteomes" id="UP000199103"/>
    </source>
</evidence>
<dbReference type="Proteomes" id="UP000199103">
    <property type="component" value="Chromosome I"/>
</dbReference>
<dbReference type="Gene3D" id="3.30.420.40">
    <property type="match status" value="2"/>
</dbReference>
<sequence>MSTQTRARRPATPSRITRAGEVLDLVRRGQASTTGQIADELGLARSTITDRIDVLLDSGLVHQSEPDPAMSTGRGRPTAHLSFNPAAGTALAAQLGISGVRLAVTDLSGVIEVSEVVDISLDDGVEAVLGMVTDGFQRLLADRGIDTGSVHGIGIGIPAPVELRAHQPANSPRQWTPEAVRDQLLDWLDVPVFVDHDVNLLAFGEHCARADDPEVLLCLKVGTVIGCGVVVNGRVVRGTSQLAGEIGHTRVHDSDVPCNCGNVGCLNAIASGGALAAQLTATGIDAPDARAVAQLARSGQVDAGRAVREAGRQIGEALASTVNLLNPAVISLWGYLAEAEEQLLGGIGESIARLAQPGPAHALSIEPALMGQDAGIYGAAMTVIEHALQPASVDAHLLAARQL</sequence>
<dbReference type="InterPro" id="IPR000600">
    <property type="entry name" value="ROK"/>
</dbReference>
<keyword evidence="3" id="KW-1185">Reference proteome</keyword>
<evidence type="ECO:0000256" key="1">
    <source>
        <dbReference type="ARBA" id="ARBA00006479"/>
    </source>
</evidence>
<gene>
    <name evidence="2" type="ORF">SAMN04489812_4668</name>
</gene>
<dbReference type="Pfam" id="PF12840">
    <property type="entry name" value="HTH_20"/>
    <property type="match status" value="1"/>
</dbReference>
<dbReference type="InterPro" id="IPR036390">
    <property type="entry name" value="WH_DNA-bd_sf"/>
</dbReference>
<keyword evidence="2" id="KW-0808">Transferase</keyword>
<dbReference type="AlphaFoldDB" id="A0A1H1YMD3"/>
<dbReference type="SUPFAM" id="SSF53067">
    <property type="entry name" value="Actin-like ATPase domain"/>
    <property type="match status" value="1"/>
</dbReference>
<name>A0A1H1YMD3_9ACTN</name>
<accession>A0A1H1YMD3</accession>
<dbReference type="PANTHER" id="PTHR18964">
    <property type="entry name" value="ROK (REPRESSOR, ORF, KINASE) FAMILY"/>
    <property type="match status" value="1"/>
</dbReference>
<dbReference type="InterPro" id="IPR036388">
    <property type="entry name" value="WH-like_DNA-bd_sf"/>
</dbReference>
<reference evidence="2 3" key="1">
    <citation type="submission" date="2016-10" db="EMBL/GenBank/DDBJ databases">
        <authorList>
            <person name="de Groot N.N."/>
        </authorList>
    </citation>
    <scope>NUCLEOTIDE SEQUENCE [LARGE SCALE GENOMIC DNA]</scope>
    <source>
        <strain evidence="2 3">DSM 21800</strain>
    </source>
</reference>
<organism evidence="2 3">
    <name type="scientific">Microlunatus soli</name>
    <dbReference type="NCBI Taxonomy" id="630515"/>
    <lineage>
        <taxon>Bacteria</taxon>
        <taxon>Bacillati</taxon>
        <taxon>Actinomycetota</taxon>
        <taxon>Actinomycetes</taxon>
        <taxon>Propionibacteriales</taxon>
        <taxon>Propionibacteriaceae</taxon>
        <taxon>Microlunatus</taxon>
    </lineage>
</organism>
<dbReference type="InterPro" id="IPR043129">
    <property type="entry name" value="ATPase_NBD"/>
</dbReference>
<dbReference type="EMBL" id="LT629772">
    <property type="protein sequence ID" value="SDT22571.1"/>
    <property type="molecule type" value="Genomic_DNA"/>
</dbReference>
<dbReference type="GO" id="GO:0016301">
    <property type="term" value="F:kinase activity"/>
    <property type="evidence" value="ECO:0007669"/>
    <property type="project" value="UniProtKB-KW"/>
</dbReference>
<evidence type="ECO:0000313" key="2">
    <source>
        <dbReference type="EMBL" id="SDT22571.1"/>
    </source>
</evidence>